<evidence type="ECO:0000256" key="1">
    <source>
        <dbReference type="ARBA" id="ARBA00006484"/>
    </source>
</evidence>
<dbReference type="CDD" id="cd05233">
    <property type="entry name" value="SDR_c"/>
    <property type="match status" value="1"/>
</dbReference>
<proteinExistence type="inferred from homology"/>
<dbReference type="Pfam" id="PF13561">
    <property type="entry name" value="adh_short_C2"/>
    <property type="match status" value="1"/>
</dbReference>
<dbReference type="EC" id="1.1.1.-" evidence="3"/>
<dbReference type="RefSeq" id="WP_219549581.1">
    <property type="nucleotide sequence ID" value="NZ_JAHKRN010000048.1"/>
</dbReference>
<dbReference type="InterPro" id="IPR020904">
    <property type="entry name" value="Sc_DH/Rdtase_CS"/>
</dbReference>
<dbReference type="PANTHER" id="PTHR24321">
    <property type="entry name" value="DEHYDROGENASES, SHORT CHAIN"/>
    <property type="match status" value="1"/>
</dbReference>
<organism evidence="3 4">
    <name type="scientific">Nonomuraea harbinensis</name>
    <dbReference type="NCBI Taxonomy" id="1286938"/>
    <lineage>
        <taxon>Bacteria</taxon>
        <taxon>Bacillati</taxon>
        <taxon>Actinomycetota</taxon>
        <taxon>Actinomycetes</taxon>
        <taxon>Streptosporangiales</taxon>
        <taxon>Streptosporangiaceae</taxon>
        <taxon>Nonomuraea</taxon>
    </lineage>
</organism>
<dbReference type="PANTHER" id="PTHR24321:SF8">
    <property type="entry name" value="ESTRADIOL 17-BETA-DEHYDROGENASE 8-RELATED"/>
    <property type="match status" value="1"/>
</dbReference>
<name>A0ABW1C249_9ACTN</name>
<dbReference type="InterPro" id="IPR002347">
    <property type="entry name" value="SDR_fam"/>
</dbReference>
<keyword evidence="2 3" id="KW-0560">Oxidoreductase</keyword>
<comment type="similarity">
    <text evidence="1">Belongs to the short-chain dehydrogenases/reductases (SDR) family.</text>
</comment>
<accession>A0ABW1C249</accession>
<gene>
    <name evidence="3" type="ORF">ACFPUY_28375</name>
</gene>
<evidence type="ECO:0000313" key="4">
    <source>
        <dbReference type="Proteomes" id="UP001596096"/>
    </source>
</evidence>
<reference evidence="4" key="1">
    <citation type="journal article" date="2019" name="Int. J. Syst. Evol. Microbiol.">
        <title>The Global Catalogue of Microorganisms (GCM) 10K type strain sequencing project: providing services to taxonomists for standard genome sequencing and annotation.</title>
        <authorList>
            <consortium name="The Broad Institute Genomics Platform"/>
            <consortium name="The Broad Institute Genome Sequencing Center for Infectious Disease"/>
            <person name="Wu L."/>
            <person name="Ma J."/>
        </authorList>
    </citation>
    <scope>NUCLEOTIDE SEQUENCE [LARGE SCALE GENOMIC DNA]</scope>
    <source>
        <strain evidence="4">CGMCC 4.7106</strain>
    </source>
</reference>
<evidence type="ECO:0000256" key="2">
    <source>
        <dbReference type="ARBA" id="ARBA00023002"/>
    </source>
</evidence>
<evidence type="ECO:0000313" key="3">
    <source>
        <dbReference type="EMBL" id="MFC5819030.1"/>
    </source>
</evidence>
<protein>
    <submittedName>
        <fullName evidence="3">SDR family NAD(P)-dependent oxidoreductase</fullName>
        <ecNumber evidence="3">1.1.1.-</ecNumber>
    </submittedName>
</protein>
<keyword evidence="4" id="KW-1185">Reference proteome</keyword>
<dbReference type="Proteomes" id="UP001596096">
    <property type="component" value="Unassembled WGS sequence"/>
</dbReference>
<comment type="caution">
    <text evidence="3">The sequence shown here is derived from an EMBL/GenBank/DDBJ whole genome shotgun (WGS) entry which is preliminary data.</text>
</comment>
<dbReference type="PROSITE" id="PS00061">
    <property type="entry name" value="ADH_SHORT"/>
    <property type="match status" value="1"/>
</dbReference>
<dbReference type="GO" id="GO:0016491">
    <property type="term" value="F:oxidoreductase activity"/>
    <property type="evidence" value="ECO:0007669"/>
    <property type="project" value="UniProtKB-KW"/>
</dbReference>
<sequence length="240" mass="24457">MTTLGHVGDSASAPCRVLVTGGASGIGLACAQLLAAQGWEVEVADLRPGPGRHELDVADRESWERVLDAAWPLDALVNCAGHRSRGAITELDVAEFERMLSVHVTGTFLGIQGCARRWLAAGVGGAVVTISSVTGTHAVAGQPHYVAAKAGVAGLVRAAAAELATAGIRVNAIAPGVIRTPMTADRLGAPEQAAWLMNRVPMARVGEPEEVAAAVAFLLSGGASYLTGAVIPVDGAWTAT</sequence>
<dbReference type="EMBL" id="JBHSNW010000016">
    <property type="protein sequence ID" value="MFC5819030.1"/>
    <property type="molecule type" value="Genomic_DNA"/>
</dbReference>